<dbReference type="EMBL" id="BKCJ011217978">
    <property type="protein sequence ID" value="GFD05378.1"/>
    <property type="molecule type" value="Genomic_DNA"/>
</dbReference>
<comment type="caution">
    <text evidence="1">The sequence shown here is derived from an EMBL/GenBank/DDBJ whole genome shotgun (WGS) entry which is preliminary data.</text>
</comment>
<organism evidence="1">
    <name type="scientific">Tanacetum cinerariifolium</name>
    <name type="common">Dalmatian daisy</name>
    <name type="synonym">Chrysanthemum cinerariifolium</name>
    <dbReference type="NCBI Taxonomy" id="118510"/>
    <lineage>
        <taxon>Eukaryota</taxon>
        <taxon>Viridiplantae</taxon>
        <taxon>Streptophyta</taxon>
        <taxon>Embryophyta</taxon>
        <taxon>Tracheophyta</taxon>
        <taxon>Spermatophyta</taxon>
        <taxon>Magnoliopsida</taxon>
        <taxon>eudicotyledons</taxon>
        <taxon>Gunneridae</taxon>
        <taxon>Pentapetalae</taxon>
        <taxon>asterids</taxon>
        <taxon>campanulids</taxon>
        <taxon>Asterales</taxon>
        <taxon>Asteraceae</taxon>
        <taxon>Asteroideae</taxon>
        <taxon>Anthemideae</taxon>
        <taxon>Anthemidinae</taxon>
        <taxon>Tanacetum</taxon>
    </lineage>
</organism>
<dbReference type="AlphaFoldDB" id="A0A699T7Q5"/>
<accession>A0A699T7Q5</accession>
<gene>
    <name evidence="1" type="ORF">Tci_877347</name>
</gene>
<evidence type="ECO:0000313" key="1">
    <source>
        <dbReference type="EMBL" id="GFD05378.1"/>
    </source>
</evidence>
<reference evidence="1" key="1">
    <citation type="journal article" date="2019" name="Sci. Rep.">
        <title>Draft genome of Tanacetum cinerariifolium, the natural source of mosquito coil.</title>
        <authorList>
            <person name="Yamashiro T."/>
            <person name="Shiraishi A."/>
            <person name="Satake H."/>
            <person name="Nakayama K."/>
        </authorList>
    </citation>
    <scope>NUCLEOTIDE SEQUENCE</scope>
</reference>
<protein>
    <submittedName>
        <fullName evidence="1">Uncharacterized protein</fullName>
    </submittedName>
</protein>
<sequence length="132" mass="14523">MNFETISSQVVIERGGSFLSHRRDASVREKGNKISLITEVGTSLYLIVEVILLNQRMLSCGLSFSSPKNCSKVIILMRCSTRIGGTTIASAHHSVSARSISAIVRLSVIVATGDSWMKSDWKFDHGRVLKKI</sequence>
<name>A0A699T7Q5_TANCI</name>
<proteinExistence type="predicted"/>